<feature type="region of interest" description="Disordered" evidence="1">
    <location>
        <begin position="1"/>
        <end position="21"/>
    </location>
</feature>
<organism evidence="2 3">
    <name type="scientific">Trichomalopsis sarcophagae</name>
    <dbReference type="NCBI Taxonomy" id="543379"/>
    <lineage>
        <taxon>Eukaryota</taxon>
        <taxon>Metazoa</taxon>
        <taxon>Ecdysozoa</taxon>
        <taxon>Arthropoda</taxon>
        <taxon>Hexapoda</taxon>
        <taxon>Insecta</taxon>
        <taxon>Pterygota</taxon>
        <taxon>Neoptera</taxon>
        <taxon>Endopterygota</taxon>
        <taxon>Hymenoptera</taxon>
        <taxon>Apocrita</taxon>
        <taxon>Proctotrupomorpha</taxon>
        <taxon>Chalcidoidea</taxon>
        <taxon>Pteromalidae</taxon>
        <taxon>Pteromalinae</taxon>
        <taxon>Trichomalopsis</taxon>
    </lineage>
</organism>
<gene>
    <name evidence="2" type="ORF">TSAR_003359</name>
</gene>
<dbReference type="Proteomes" id="UP000215335">
    <property type="component" value="Unassembled WGS sequence"/>
</dbReference>
<sequence>MSNVNGVDDRAHRSSAESGSFGAVGVPAAAADELVWPLEPVGAWSASCCCCWPPLDSVFLRHLLFGFLSIVAFT</sequence>
<evidence type="ECO:0000313" key="3">
    <source>
        <dbReference type="Proteomes" id="UP000215335"/>
    </source>
</evidence>
<protein>
    <submittedName>
        <fullName evidence="2">Uncharacterized protein</fullName>
    </submittedName>
</protein>
<keyword evidence="3" id="KW-1185">Reference proteome</keyword>
<reference evidence="2 3" key="1">
    <citation type="journal article" date="2017" name="Curr. Biol.">
        <title>The Evolution of Venom by Co-option of Single-Copy Genes.</title>
        <authorList>
            <person name="Martinson E.O."/>
            <person name="Mrinalini"/>
            <person name="Kelkar Y.D."/>
            <person name="Chang C.H."/>
            <person name="Werren J.H."/>
        </authorList>
    </citation>
    <scope>NUCLEOTIDE SEQUENCE [LARGE SCALE GENOMIC DNA]</scope>
    <source>
        <strain evidence="2 3">Alberta</strain>
        <tissue evidence="2">Whole body</tissue>
    </source>
</reference>
<accession>A0A232EXZ7</accession>
<comment type="caution">
    <text evidence="2">The sequence shown here is derived from an EMBL/GenBank/DDBJ whole genome shotgun (WGS) entry which is preliminary data.</text>
</comment>
<evidence type="ECO:0000256" key="1">
    <source>
        <dbReference type="SAM" id="MobiDB-lite"/>
    </source>
</evidence>
<dbReference type="EMBL" id="NNAY01001669">
    <property type="protein sequence ID" value="OXU23271.1"/>
    <property type="molecule type" value="Genomic_DNA"/>
</dbReference>
<evidence type="ECO:0000313" key="2">
    <source>
        <dbReference type="EMBL" id="OXU23271.1"/>
    </source>
</evidence>
<dbReference type="AlphaFoldDB" id="A0A232EXZ7"/>
<proteinExistence type="predicted"/>
<name>A0A232EXZ7_9HYME</name>